<name>A0A0L0ST63_ALLM3</name>
<dbReference type="InterPro" id="IPR000926">
    <property type="entry name" value="RibA"/>
</dbReference>
<dbReference type="eggNOG" id="KOG1284">
    <property type="taxonomic scope" value="Eukaryota"/>
</dbReference>
<accession>A0A0L0ST63</accession>
<keyword evidence="12" id="KW-1185">Reference proteome</keyword>
<comment type="pathway">
    <text evidence="1">Cofactor biosynthesis; riboflavin biosynthesis.</text>
</comment>
<feature type="compositionally biased region" description="Acidic residues" evidence="9">
    <location>
        <begin position="395"/>
        <end position="409"/>
    </location>
</feature>
<evidence type="ECO:0000256" key="5">
    <source>
        <dbReference type="ARBA" id="ARBA00022741"/>
    </source>
</evidence>
<evidence type="ECO:0000256" key="7">
    <source>
        <dbReference type="ARBA" id="ARBA00023134"/>
    </source>
</evidence>
<dbReference type="InterPro" id="IPR032677">
    <property type="entry name" value="GTP_cyclohydro_II"/>
</dbReference>
<dbReference type="Pfam" id="PF00925">
    <property type="entry name" value="GTP_cyclohydro2"/>
    <property type="match status" value="1"/>
</dbReference>
<dbReference type="EMBL" id="GG745348">
    <property type="protein sequence ID" value="KNE65748.1"/>
    <property type="molecule type" value="Genomic_DNA"/>
</dbReference>
<gene>
    <name evidence="11" type="ORF">AMAG_09726</name>
</gene>
<comment type="catalytic activity">
    <reaction evidence="8">
        <text>GTP + 4 H2O = 2,5-diamino-6-hydroxy-4-(5-phosphoribosylamino)-pyrimidine + formate + 2 phosphate + 3 H(+)</text>
        <dbReference type="Rhea" id="RHEA:23704"/>
        <dbReference type="ChEBI" id="CHEBI:15377"/>
        <dbReference type="ChEBI" id="CHEBI:15378"/>
        <dbReference type="ChEBI" id="CHEBI:15740"/>
        <dbReference type="ChEBI" id="CHEBI:37565"/>
        <dbReference type="ChEBI" id="CHEBI:43474"/>
        <dbReference type="ChEBI" id="CHEBI:58614"/>
        <dbReference type="EC" id="3.5.4.25"/>
    </reaction>
</comment>
<keyword evidence="5" id="KW-0547">Nucleotide-binding</keyword>
<sequence>MPATAHAARANGVVANGLNDPQPKSTVDEVPAASAAAPPGTRSATAHDHDSLPAVPSSSTISTSVSTAATAPKGTARCLVRTRIPTRFGADCYVHLYENSLDGKQHLALVFGQTLRSASLDAVIPGESDADRLLRGAAIADTDALLRAARTTKAPNVHARHASAVSATGPTADADLPLVRLHSECYTGETIGSVRCDCGDQLDEAMRLMARHGSGVIVYLRQEGRGIGLLEKLRAYNLQDLGHDTVTANVLLNHPPDLRTYDVASLMLRDLGVTSVRLLTNNPDKLEQLTKVGIRVVSRTGMVPTHWARAHVVKHRHHKKRVPNGAARLHHIDILAGRVAGAAALTPAGSSDDDDDRSGFDSQNERVNGTSRNATKAAAARSAAVGNGAAAHDDSESDAEDNADDDETVYPEMEVYLRTKVERMRHMIDMEARAPSRGPV</sequence>
<evidence type="ECO:0000313" key="12">
    <source>
        <dbReference type="Proteomes" id="UP000054350"/>
    </source>
</evidence>
<evidence type="ECO:0000256" key="9">
    <source>
        <dbReference type="SAM" id="MobiDB-lite"/>
    </source>
</evidence>
<reference evidence="11 12" key="1">
    <citation type="submission" date="2009-11" db="EMBL/GenBank/DDBJ databases">
        <title>Annotation of Allomyces macrogynus ATCC 38327.</title>
        <authorList>
            <consortium name="The Broad Institute Genome Sequencing Platform"/>
            <person name="Russ C."/>
            <person name="Cuomo C."/>
            <person name="Burger G."/>
            <person name="Gray M.W."/>
            <person name="Holland P.W.H."/>
            <person name="King N."/>
            <person name="Lang F.B.F."/>
            <person name="Roger A.J."/>
            <person name="Ruiz-Trillo I."/>
            <person name="Young S.K."/>
            <person name="Zeng Q."/>
            <person name="Gargeya S."/>
            <person name="Fitzgerald M."/>
            <person name="Haas B."/>
            <person name="Abouelleil A."/>
            <person name="Alvarado L."/>
            <person name="Arachchi H.M."/>
            <person name="Berlin A."/>
            <person name="Chapman S.B."/>
            <person name="Gearin G."/>
            <person name="Goldberg J."/>
            <person name="Griggs A."/>
            <person name="Gujja S."/>
            <person name="Hansen M."/>
            <person name="Heiman D."/>
            <person name="Howarth C."/>
            <person name="Larimer J."/>
            <person name="Lui A."/>
            <person name="MacDonald P.J.P."/>
            <person name="McCowen C."/>
            <person name="Montmayeur A."/>
            <person name="Murphy C."/>
            <person name="Neiman D."/>
            <person name="Pearson M."/>
            <person name="Priest M."/>
            <person name="Roberts A."/>
            <person name="Saif S."/>
            <person name="Shea T."/>
            <person name="Sisk P."/>
            <person name="Stolte C."/>
            <person name="Sykes S."/>
            <person name="Wortman J."/>
            <person name="Nusbaum C."/>
            <person name="Birren B."/>
        </authorList>
    </citation>
    <scope>NUCLEOTIDE SEQUENCE [LARGE SCALE GENOMIC DNA]</scope>
    <source>
        <strain evidence="11 12">ATCC 38327</strain>
    </source>
</reference>
<dbReference type="Gene3D" id="3.40.50.10990">
    <property type="entry name" value="GTP cyclohydrolase II"/>
    <property type="match status" value="1"/>
</dbReference>
<dbReference type="NCBIfam" id="NF001591">
    <property type="entry name" value="PRK00393.1"/>
    <property type="match status" value="1"/>
</dbReference>
<feature type="compositionally biased region" description="Low complexity" evidence="9">
    <location>
        <begin position="370"/>
        <end position="390"/>
    </location>
</feature>
<reference evidence="12" key="2">
    <citation type="submission" date="2009-11" db="EMBL/GenBank/DDBJ databases">
        <title>The Genome Sequence of Allomyces macrogynus strain ATCC 38327.</title>
        <authorList>
            <consortium name="The Broad Institute Genome Sequencing Platform"/>
            <person name="Russ C."/>
            <person name="Cuomo C."/>
            <person name="Shea T."/>
            <person name="Young S.K."/>
            <person name="Zeng Q."/>
            <person name="Koehrsen M."/>
            <person name="Haas B."/>
            <person name="Borodovsky M."/>
            <person name="Guigo R."/>
            <person name="Alvarado L."/>
            <person name="Berlin A."/>
            <person name="Borenstein D."/>
            <person name="Chen Z."/>
            <person name="Engels R."/>
            <person name="Freedman E."/>
            <person name="Gellesch M."/>
            <person name="Goldberg J."/>
            <person name="Griggs A."/>
            <person name="Gujja S."/>
            <person name="Heiman D."/>
            <person name="Hepburn T."/>
            <person name="Howarth C."/>
            <person name="Jen D."/>
            <person name="Larson L."/>
            <person name="Lewis B."/>
            <person name="Mehta T."/>
            <person name="Park D."/>
            <person name="Pearson M."/>
            <person name="Roberts A."/>
            <person name="Saif S."/>
            <person name="Shenoy N."/>
            <person name="Sisk P."/>
            <person name="Stolte C."/>
            <person name="Sykes S."/>
            <person name="Walk T."/>
            <person name="White J."/>
            <person name="Yandava C."/>
            <person name="Burger G."/>
            <person name="Gray M.W."/>
            <person name="Holland P.W.H."/>
            <person name="King N."/>
            <person name="Lang F.B.F."/>
            <person name="Roger A.J."/>
            <person name="Ruiz-Trillo I."/>
            <person name="Lander E."/>
            <person name="Nusbaum C."/>
        </authorList>
    </citation>
    <scope>NUCLEOTIDE SEQUENCE [LARGE SCALE GENOMIC DNA]</scope>
    <source>
        <strain evidence="12">ATCC 38327</strain>
    </source>
</reference>
<dbReference type="GO" id="GO:0005525">
    <property type="term" value="F:GTP binding"/>
    <property type="evidence" value="ECO:0007669"/>
    <property type="project" value="UniProtKB-KW"/>
</dbReference>
<feature type="region of interest" description="Disordered" evidence="9">
    <location>
        <begin position="1"/>
        <end position="67"/>
    </location>
</feature>
<evidence type="ECO:0000256" key="2">
    <source>
        <dbReference type="ARBA" id="ARBA00008131"/>
    </source>
</evidence>
<protein>
    <recommendedName>
        <fullName evidence="3">GTP cyclohydrolase II</fullName>
        <ecNumber evidence="3">3.5.4.25</ecNumber>
    </recommendedName>
</protein>
<evidence type="ECO:0000256" key="8">
    <source>
        <dbReference type="ARBA" id="ARBA00049295"/>
    </source>
</evidence>
<keyword evidence="4" id="KW-0686">Riboflavin biosynthesis</keyword>
<comment type="similarity">
    <text evidence="2">Belongs to the GTP cyclohydrolase II family.</text>
</comment>
<evidence type="ECO:0000256" key="1">
    <source>
        <dbReference type="ARBA" id="ARBA00005104"/>
    </source>
</evidence>
<proteinExistence type="inferred from homology"/>
<dbReference type="CDD" id="cd00641">
    <property type="entry name" value="GTP_cyclohydro2"/>
    <property type="match status" value="1"/>
</dbReference>
<dbReference type="PANTHER" id="PTHR21327">
    <property type="entry name" value="GTP CYCLOHYDROLASE II-RELATED"/>
    <property type="match status" value="1"/>
</dbReference>
<dbReference type="AlphaFoldDB" id="A0A0L0ST63"/>
<feature type="region of interest" description="Disordered" evidence="9">
    <location>
        <begin position="346"/>
        <end position="412"/>
    </location>
</feature>
<dbReference type="Proteomes" id="UP000054350">
    <property type="component" value="Unassembled WGS sequence"/>
</dbReference>
<keyword evidence="6 11" id="KW-0378">Hydrolase</keyword>
<evidence type="ECO:0000256" key="3">
    <source>
        <dbReference type="ARBA" id="ARBA00012762"/>
    </source>
</evidence>
<dbReference type="GO" id="GO:0003935">
    <property type="term" value="F:GTP cyclohydrolase II activity"/>
    <property type="evidence" value="ECO:0007669"/>
    <property type="project" value="UniProtKB-EC"/>
</dbReference>
<dbReference type="OMA" id="DSPINAW"/>
<evidence type="ECO:0000256" key="6">
    <source>
        <dbReference type="ARBA" id="ARBA00022801"/>
    </source>
</evidence>
<evidence type="ECO:0000313" key="11">
    <source>
        <dbReference type="EMBL" id="KNE65748.1"/>
    </source>
</evidence>
<feature type="compositionally biased region" description="Low complexity" evidence="9">
    <location>
        <begin position="53"/>
        <end position="67"/>
    </location>
</feature>
<dbReference type="OrthoDB" id="5569761at2759"/>
<dbReference type="VEuPathDB" id="FungiDB:AMAG_09726"/>
<dbReference type="EC" id="3.5.4.25" evidence="3"/>
<organism evidence="11 12">
    <name type="scientific">Allomyces macrogynus (strain ATCC 38327)</name>
    <name type="common">Allomyces javanicus var. macrogynus</name>
    <dbReference type="NCBI Taxonomy" id="578462"/>
    <lineage>
        <taxon>Eukaryota</taxon>
        <taxon>Fungi</taxon>
        <taxon>Fungi incertae sedis</taxon>
        <taxon>Blastocladiomycota</taxon>
        <taxon>Blastocladiomycetes</taxon>
        <taxon>Blastocladiales</taxon>
        <taxon>Blastocladiaceae</taxon>
        <taxon>Allomyces</taxon>
    </lineage>
</organism>
<dbReference type="InterPro" id="IPR036144">
    <property type="entry name" value="RibA-like_sf"/>
</dbReference>
<feature type="domain" description="GTP cyclohydrolase II" evidence="10">
    <location>
        <begin position="176"/>
        <end position="299"/>
    </location>
</feature>
<dbReference type="PANTHER" id="PTHR21327:SF29">
    <property type="entry name" value="GTP CYCLOHYDROLASE-2"/>
    <property type="match status" value="1"/>
</dbReference>
<evidence type="ECO:0000256" key="4">
    <source>
        <dbReference type="ARBA" id="ARBA00022619"/>
    </source>
</evidence>
<dbReference type="STRING" id="578462.A0A0L0ST63"/>
<keyword evidence="7" id="KW-0342">GTP-binding</keyword>
<dbReference type="GO" id="GO:0009231">
    <property type="term" value="P:riboflavin biosynthetic process"/>
    <property type="evidence" value="ECO:0007669"/>
    <property type="project" value="UniProtKB-KW"/>
</dbReference>
<evidence type="ECO:0000259" key="10">
    <source>
        <dbReference type="Pfam" id="PF00925"/>
    </source>
</evidence>
<dbReference type="SUPFAM" id="SSF142695">
    <property type="entry name" value="RibA-like"/>
    <property type="match status" value="1"/>
</dbReference>